<dbReference type="InterPro" id="IPR000675">
    <property type="entry name" value="Cutinase/axe"/>
</dbReference>
<sequence length="236" mass="24554">MIKRSLLVLLGVAIVGAATLTAQAPRAEAQTCPDVEVVFARGTAEPAPPVGLTGLAFDAALRTQLAGKSVAVYGVNYPASSNFNNRLAFAQTVVNGVNNAQARVKYMASRCPRTKIVLGGYSQGAVVAGYAANAGISLPARYAQYTSKIPPPLPAAAASKVAAIVMFGPPSDRFLRDVGAPPIKIDPRLATRTVRYCIPGDTICNGAPVGQPNGLHVLYTVNGMTFDAARYVAARL</sequence>
<dbReference type="SUPFAM" id="SSF53474">
    <property type="entry name" value="alpha/beta-Hydrolases"/>
    <property type="match status" value="1"/>
</dbReference>
<keyword evidence="5 8" id="KW-0732">Signal</keyword>
<comment type="caution">
    <text evidence="9">The sequence shown here is derived from an EMBL/GenBank/DDBJ whole genome shotgun (WGS) entry which is preliminary data.</text>
</comment>
<dbReference type="Pfam" id="PF01083">
    <property type="entry name" value="Cutinase"/>
    <property type="match status" value="1"/>
</dbReference>
<keyword evidence="6 8" id="KW-0378">Hydrolase</keyword>
<evidence type="ECO:0000313" key="10">
    <source>
        <dbReference type="Proteomes" id="UP000602395"/>
    </source>
</evidence>
<evidence type="ECO:0000256" key="5">
    <source>
        <dbReference type="ARBA" id="ARBA00022729"/>
    </source>
</evidence>
<evidence type="ECO:0000256" key="1">
    <source>
        <dbReference type="ARBA" id="ARBA00004613"/>
    </source>
</evidence>
<evidence type="ECO:0000256" key="2">
    <source>
        <dbReference type="ARBA" id="ARBA00007534"/>
    </source>
</evidence>
<evidence type="ECO:0000256" key="4">
    <source>
        <dbReference type="ARBA" id="ARBA00022525"/>
    </source>
</evidence>
<keyword evidence="4 8" id="KW-0964">Secreted</keyword>
<organism evidence="9 10">
    <name type="scientific">Gordonia hankookensis</name>
    <dbReference type="NCBI Taxonomy" id="589403"/>
    <lineage>
        <taxon>Bacteria</taxon>
        <taxon>Bacillati</taxon>
        <taxon>Actinomycetota</taxon>
        <taxon>Actinomycetes</taxon>
        <taxon>Mycobacteriales</taxon>
        <taxon>Gordoniaceae</taxon>
        <taxon>Gordonia</taxon>
    </lineage>
</organism>
<feature type="chain" id="PRO_5045001544" description="Cutinase" evidence="8">
    <location>
        <begin position="25"/>
        <end position="236"/>
    </location>
</feature>
<keyword evidence="3 8" id="KW-0719">Serine esterase</keyword>
<dbReference type="PANTHER" id="PTHR33630:SF9">
    <property type="entry name" value="CUTINASE 4"/>
    <property type="match status" value="1"/>
</dbReference>
<evidence type="ECO:0000256" key="7">
    <source>
        <dbReference type="ARBA" id="ARBA00023157"/>
    </source>
</evidence>
<keyword evidence="7" id="KW-1015">Disulfide bond</keyword>
<evidence type="ECO:0000313" key="9">
    <source>
        <dbReference type="EMBL" id="MBD1322194.1"/>
    </source>
</evidence>
<evidence type="ECO:0000256" key="6">
    <source>
        <dbReference type="ARBA" id="ARBA00022801"/>
    </source>
</evidence>
<dbReference type="Gene3D" id="3.40.50.1820">
    <property type="entry name" value="alpha/beta hydrolase"/>
    <property type="match status" value="1"/>
</dbReference>
<name>A0ABR7WHF1_9ACTN</name>
<dbReference type="EMBL" id="JACWMS010000005">
    <property type="protein sequence ID" value="MBD1322194.1"/>
    <property type="molecule type" value="Genomic_DNA"/>
</dbReference>
<dbReference type="PANTHER" id="PTHR33630">
    <property type="entry name" value="CUTINASE RV1984C-RELATED-RELATED"/>
    <property type="match status" value="1"/>
</dbReference>
<keyword evidence="10" id="KW-1185">Reference proteome</keyword>
<comment type="similarity">
    <text evidence="2 8">Belongs to the cutinase family.</text>
</comment>
<dbReference type="SMART" id="SM01110">
    <property type="entry name" value="Cutinase"/>
    <property type="match status" value="1"/>
</dbReference>
<dbReference type="PROSITE" id="PS00155">
    <property type="entry name" value="CUTINASE_1"/>
    <property type="match status" value="1"/>
</dbReference>
<dbReference type="InterPro" id="IPR029058">
    <property type="entry name" value="AB_hydrolase_fold"/>
</dbReference>
<dbReference type="RefSeq" id="WP_164309734.1">
    <property type="nucleotide sequence ID" value="NZ_BAABAD010000004.1"/>
</dbReference>
<proteinExistence type="inferred from homology"/>
<accession>A0ABR7WHF1</accession>
<dbReference type="InterPro" id="IPR043580">
    <property type="entry name" value="CUTINASE_1"/>
</dbReference>
<feature type="signal peptide" evidence="8">
    <location>
        <begin position="1"/>
        <end position="24"/>
    </location>
</feature>
<dbReference type="Proteomes" id="UP000602395">
    <property type="component" value="Unassembled WGS sequence"/>
</dbReference>
<comment type="subcellular location">
    <subcellularLocation>
        <location evidence="1 8">Secreted</location>
    </subcellularLocation>
</comment>
<comment type="function">
    <text evidence="8">Catalyzes the hydrolysis of complex carboxylic polyesters found in the cell wall of plants. Degrades cutin, a macromolecule that forms the structure of the plant cuticle.</text>
</comment>
<protein>
    <recommendedName>
        <fullName evidence="8">Cutinase</fullName>
        <ecNumber evidence="8">3.1.1.-</ecNumber>
    </recommendedName>
</protein>
<evidence type="ECO:0000256" key="8">
    <source>
        <dbReference type="RuleBase" id="RU361263"/>
    </source>
</evidence>
<gene>
    <name evidence="9" type="ORF">IDF66_21660</name>
</gene>
<dbReference type="EC" id="3.1.1.-" evidence="8"/>
<evidence type="ECO:0000256" key="3">
    <source>
        <dbReference type="ARBA" id="ARBA00022487"/>
    </source>
</evidence>
<reference evidence="9 10" key="1">
    <citation type="submission" date="2020-09" db="EMBL/GenBank/DDBJ databases">
        <title>Novel species in genus Gordonia.</title>
        <authorList>
            <person name="Zhang G."/>
        </authorList>
    </citation>
    <scope>NUCLEOTIDE SEQUENCE [LARGE SCALE GENOMIC DNA]</scope>
    <source>
        <strain evidence="9 10">ON-33</strain>
    </source>
</reference>